<reference evidence="1" key="1">
    <citation type="journal article" date="2019" name="bioRxiv">
        <title>The Genome of the Zebra Mussel, Dreissena polymorpha: A Resource for Invasive Species Research.</title>
        <authorList>
            <person name="McCartney M.A."/>
            <person name="Auch B."/>
            <person name="Kono T."/>
            <person name="Mallez S."/>
            <person name="Zhang Y."/>
            <person name="Obille A."/>
            <person name="Becker A."/>
            <person name="Abrahante J.E."/>
            <person name="Garbe J."/>
            <person name="Badalamenti J.P."/>
            <person name="Herman A."/>
            <person name="Mangelson H."/>
            <person name="Liachko I."/>
            <person name="Sullivan S."/>
            <person name="Sone E.D."/>
            <person name="Koren S."/>
            <person name="Silverstein K.A.T."/>
            <person name="Beckman K.B."/>
            <person name="Gohl D.M."/>
        </authorList>
    </citation>
    <scope>NUCLEOTIDE SEQUENCE</scope>
    <source>
        <strain evidence="1">Duluth1</strain>
        <tissue evidence="1">Whole animal</tissue>
    </source>
</reference>
<keyword evidence="2" id="KW-1185">Reference proteome</keyword>
<comment type="caution">
    <text evidence="1">The sequence shown here is derived from an EMBL/GenBank/DDBJ whole genome shotgun (WGS) entry which is preliminary data.</text>
</comment>
<dbReference type="EMBL" id="JAIWYP010000002">
    <property type="protein sequence ID" value="KAH3866275.1"/>
    <property type="molecule type" value="Genomic_DNA"/>
</dbReference>
<gene>
    <name evidence="1" type="ORF">DPMN_029335</name>
</gene>
<name>A0A9D4LXZ2_DREPO</name>
<accession>A0A9D4LXZ2</accession>
<sequence length="107" mass="11680">MATVNLNASDSGLHHTVSLMYVGGRHIGFGTTFENKMAAPTIQTPCKQDKIKCVFCSSSVLRLHCLNNNKCRSANSHNILTNLIKVKDASIDIEIILNHIKSSVSVL</sequence>
<evidence type="ECO:0000313" key="2">
    <source>
        <dbReference type="Proteomes" id="UP000828390"/>
    </source>
</evidence>
<protein>
    <submittedName>
        <fullName evidence="1">Uncharacterized protein</fullName>
    </submittedName>
</protein>
<dbReference type="AlphaFoldDB" id="A0A9D4LXZ2"/>
<proteinExistence type="predicted"/>
<dbReference type="Proteomes" id="UP000828390">
    <property type="component" value="Unassembled WGS sequence"/>
</dbReference>
<reference evidence="1" key="2">
    <citation type="submission" date="2020-11" db="EMBL/GenBank/DDBJ databases">
        <authorList>
            <person name="McCartney M.A."/>
            <person name="Auch B."/>
            <person name="Kono T."/>
            <person name="Mallez S."/>
            <person name="Becker A."/>
            <person name="Gohl D.M."/>
            <person name="Silverstein K.A.T."/>
            <person name="Koren S."/>
            <person name="Bechman K.B."/>
            <person name="Herman A."/>
            <person name="Abrahante J.E."/>
            <person name="Garbe J."/>
        </authorList>
    </citation>
    <scope>NUCLEOTIDE SEQUENCE</scope>
    <source>
        <strain evidence="1">Duluth1</strain>
        <tissue evidence="1">Whole animal</tissue>
    </source>
</reference>
<evidence type="ECO:0000313" key="1">
    <source>
        <dbReference type="EMBL" id="KAH3866275.1"/>
    </source>
</evidence>
<organism evidence="1 2">
    <name type="scientific">Dreissena polymorpha</name>
    <name type="common">Zebra mussel</name>
    <name type="synonym">Mytilus polymorpha</name>
    <dbReference type="NCBI Taxonomy" id="45954"/>
    <lineage>
        <taxon>Eukaryota</taxon>
        <taxon>Metazoa</taxon>
        <taxon>Spiralia</taxon>
        <taxon>Lophotrochozoa</taxon>
        <taxon>Mollusca</taxon>
        <taxon>Bivalvia</taxon>
        <taxon>Autobranchia</taxon>
        <taxon>Heteroconchia</taxon>
        <taxon>Euheterodonta</taxon>
        <taxon>Imparidentia</taxon>
        <taxon>Neoheterodontei</taxon>
        <taxon>Myida</taxon>
        <taxon>Dreissenoidea</taxon>
        <taxon>Dreissenidae</taxon>
        <taxon>Dreissena</taxon>
    </lineage>
</organism>